<dbReference type="Proteomes" id="UP000017052">
    <property type="component" value="Unassembled WGS sequence"/>
</dbReference>
<reference evidence="1" key="1">
    <citation type="submission" date="2013-08" db="EMBL/GenBank/DDBJ databases">
        <authorList>
            <person name="Durkin A.S."/>
            <person name="Haft D.R."/>
            <person name="McCorrison J."/>
            <person name="Torralba M."/>
            <person name="Gillis M."/>
            <person name="Haft D.H."/>
            <person name="Methe B."/>
            <person name="Sutton G."/>
            <person name="Nelson K.E."/>
        </authorList>
    </citation>
    <scope>NUCLEOTIDE SEQUENCE [LARGE SCALE GENOMIC DNA]</scope>
    <source>
        <strain evidence="1">F0233</strain>
    </source>
</reference>
<sequence length="45" mass="4614">MGCGRPPPGAGPSEPCGKDRAVAEYSGRLGAYDEPVAVATRRPTL</sequence>
<protein>
    <submittedName>
        <fullName evidence="1">Uncharacterized protein</fullName>
    </submittedName>
</protein>
<gene>
    <name evidence="1" type="ORF">HMPREF0682_2773</name>
</gene>
<keyword evidence="2" id="KW-1185">Reference proteome</keyword>
<name>U2Q5A8_9ACTN</name>
<comment type="caution">
    <text evidence="1">The sequence shown here is derived from an EMBL/GenBank/DDBJ whole genome shotgun (WGS) entry which is preliminary data.</text>
</comment>
<proteinExistence type="predicted"/>
<dbReference type="EMBL" id="ACVN02000276">
    <property type="protein sequence ID" value="ERK51541.1"/>
    <property type="molecule type" value="Genomic_DNA"/>
</dbReference>
<organism evidence="1 2">
    <name type="scientific">Propionibacterium acidifaciens F0233</name>
    <dbReference type="NCBI Taxonomy" id="553198"/>
    <lineage>
        <taxon>Bacteria</taxon>
        <taxon>Bacillati</taxon>
        <taxon>Actinomycetota</taxon>
        <taxon>Actinomycetes</taxon>
        <taxon>Propionibacteriales</taxon>
        <taxon>Propionibacteriaceae</taxon>
        <taxon>Propionibacterium</taxon>
    </lineage>
</organism>
<dbReference type="AlphaFoldDB" id="U2Q5A8"/>
<evidence type="ECO:0000313" key="1">
    <source>
        <dbReference type="EMBL" id="ERK51541.1"/>
    </source>
</evidence>
<accession>U2Q5A8</accession>
<evidence type="ECO:0000313" key="2">
    <source>
        <dbReference type="Proteomes" id="UP000017052"/>
    </source>
</evidence>